<accession>A0AA35G9J5</accession>
<evidence type="ECO:0000313" key="2">
    <source>
        <dbReference type="Proteomes" id="UP001163687"/>
    </source>
</evidence>
<dbReference type="AlphaFoldDB" id="A0AA35G9J5"/>
<dbReference type="KEGG" id="cmic:caldi_26230"/>
<organism evidence="1 2">
    <name type="scientific">Caldinitratiruptor microaerophilus</name>
    <dbReference type="NCBI Taxonomy" id="671077"/>
    <lineage>
        <taxon>Bacteria</taxon>
        <taxon>Bacillati</taxon>
        <taxon>Bacillota</taxon>
        <taxon>Clostridia</taxon>
        <taxon>Eubacteriales</taxon>
        <taxon>Symbiobacteriaceae</taxon>
        <taxon>Caldinitratiruptor</taxon>
    </lineage>
</organism>
<keyword evidence="2" id="KW-1185">Reference proteome</keyword>
<gene>
    <name evidence="1" type="ORF">caldi_26230</name>
</gene>
<evidence type="ECO:0000313" key="1">
    <source>
        <dbReference type="EMBL" id="BDG61533.1"/>
    </source>
</evidence>
<reference evidence="1" key="1">
    <citation type="submission" date="2022-03" db="EMBL/GenBank/DDBJ databases">
        <title>Complete genome sequence of Caldinitratiruptor microaerophilus.</title>
        <authorList>
            <person name="Mukaiyama R."/>
            <person name="Nishiyama T."/>
            <person name="Ueda K."/>
        </authorList>
    </citation>
    <scope>NUCLEOTIDE SEQUENCE</scope>
    <source>
        <strain evidence="1">JCM 16183</strain>
    </source>
</reference>
<dbReference type="RefSeq" id="WP_264842177.1">
    <property type="nucleotide sequence ID" value="NZ_AP025628.1"/>
</dbReference>
<sequence length="81" mass="9126">MLTVREYLAFHQPHVLAVLVARYGPLHSPRPPRRYRPAVRLVADGWPSWRLWKAVMQEPPKPGLGGLLPGEHSTALVACRP</sequence>
<protein>
    <submittedName>
        <fullName evidence="1">Uncharacterized protein</fullName>
    </submittedName>
</protein>
<dbReference type="EMBL" id="AP025628">
    <property type="protein sequence ID" value="BDG61533.1"/>
    <property type="molecule type" value="Genomic_DNA"/>
</dbReference>
<proteinExistence type="predicted"/>
<name>A0AA35G9J5_9FIRM</name>
<dbReference type="Proteomes" id="UP001163687">
    <property type="component" value="Chromosome"/>
</dbReference>